<feature type="domain" description="GOLD" evidence="11">
    <location>
        <begin position="34"/>
        <end position="115"/>
    </location>
</feature>
<sequence length="207" mass="23305">MNSFIKYSSIIALLTLLSQVAAYTLSYEMGGYETMCFYLPNGVEATKASFYFSVHKGGDFDINYSVEAPNQNEVMSDAGQRQGDFVFSMNQIGDYKFCFTNTSGDVKEVDFEIKSKTAEPKKSPLKKNKVEHVGKMEKTLQEIQQHCYQIMSDQRTFSTSEARNESILSSILGRVHWFAVAEGILVVLVALAQVGLVRSFFSTKNRF</sequence>
<evidence type="ECO:0000256" key="8">
    <source>
        <dbReference type="RuleBase" id="RU003827"/>
    </source>
</evidence>
<dbReference type="PANTHER" id="PTHR22811">
    <property type="entry name" value="TRANSMEMBRANE EMP24 DOMAIN-CONTAINING PROTEIN"/>
    <property type="match status" value="1"/>
</dbReference>
<dbReference type="OMA" id="VGEYTFC"/>
<evidence type="ECO:0000256" key="4">
    <source>
        <dbReference type="ARBA" id="ARBA00022729"/>
    </source>
</evidence>
<dbReference type="Proteomes" id="UP000070444">
    <property type="component" value="Unassembled WGS sequence"/>
</dbReference>
<evidence type="ECO:0000256" key="7">
    <source>
        <dbReference type="ARBA" id="ARBA00037847"/>
    </source>
</evidence>
<evidence type="ECO:0000256" key="2">
    <source>
        <dbReference type="ARBA" id="ARBA00007104"/>
    </source>
</evidence>
<dbReference type="OrthoDB" id="1929172at2759"/>
<feature type="transmembrane region" description="Helical" evidence="9">
    <location>
        <begin position="175"/>
        <end position="197"/>
    </location>
</feature>
<feature type="chain" id="PRO_5007294585" description="GOLD domain-containing protein" evidence="10">
    <location>
        <begin position="23"/>
        <end position="207"/>
    </location>
</feature>
<proteinExistence type="inferred from homology"/>
<dbReference type="Pfam" id="PF01105">
    <property type="entry name" value="EMP24_GP25L"/>
    <property type="match status" value="1"/>
</dbReference>
<evidence type="ECO:0000256" key="5">
    <source>
        <dbReference type="ARBA" id="ARBA00022989"/>
    </source>
</evidence>
<evidence type="ECO:0000256" key="9">
    <source>
        <dbReference type="SAM" id="Phobius"/>
    </source>
</evidence>
<evidence type="ECO:0000313" key="12">
    <source>
        <dbReference type="EMBL" id="KXN72169.1"/>
    </source>
</evidence>
<evidence type="ECO:0000256" key="3">
    <source>
        <dbReference type="ARBA" id="ARBA00022692"/>
    </source>
</evidence>
<dbReference type="EMBL" id="KQ964459">
    <property type="protein sequence ID" value="KXN72169.1"/>
    <property type="molecule type" value="Genomic_DNA"/>
</dbReference>
<evidence type="ECO:0000313" key="13">
    <source>
        <dbReference type="Proteomes" id="UP000070444"/>
    </source>
</evidence>
<keyword evidence="5 9" id="KW-1133">Transmembrane helix</keyword>
<dbReference type="InterPro" id="IPR009038">
    <property type="entry name" value="GOLD_dom"/>
</dbReference>
<dbReference type="STRING" id="796925.A0A137PAZ7"/>
<keyword evidence="4 10" id="KW-0732">Signal</keyword>
<keyword evidence="13" id="KW-1185">Reference proteome</keyword>
<comment type="subcellular location">
    <subcellularLocation>
        <location evidence="7">Endomembrane system</location>
        <topology evidence="7">Single-pass membrane protein</topology>
    </subcellularLocation>
    <subcellularLocation>
        <location evidence="1 8">Membrane</location>
        <topology evidence="1 8">Single-pass type I membrane protein</topology>
    </subcellularLocation>
</comment>
<dbReference type="SMART" id="SM01190">
    <property type="entry name" value="EMP24_GP25L"/>
    <property type="match status" value="1"/>
</dbReference>
<protein>
    <recommendedName>
        <fullName evidence="11">GOLD domain-containing protein</fullName>
    </recommendedName>
</protein>
<evidence type="ECO:0000256" key="1">
    <source>
        <dbReference type="ARBA" id="ARBA00004479"/>
    </source>
</evidence>
<name>A0A137PAZ7_CONC2</name>
<dbReference type="InterPro" id="IPR015720">
    <property type="entry name" value="Emp24-like"/>
</dbReference>
<organism evidence="12 13">
    <name type="scientific">Conidiobolus coronatus (strain ATCC 28846 / CBS 209.66 / NRRL 28638)</name>
    <name type="common">Delacroixia coronata</name>
    <dbReference type="NCBI Taxonomy" id="796925"/>
    <lineage>
        <taxon>Eukaryota</taxon>
        <taxon>Fungi</taxon>
        <taxon>Fungi incertae sedis</taxon>
        <taxon>Zoopagomycota</taxon>
        <taxon>Entomophthoromycotina</taxon>
        <taxon>Entomophthoromycetes</taxon>
        <taxon>Entomophthorales</taxon>
        <taxon>Ancylistaceae</taxon>
        <taxon>Conidiobolus</taxon>
    </lineage>
</organism>
<feature type="signal peptide" evidence="10">
    <location>
        <begin position="1"/>
        <end position="22"/>
    </location>
</feature>
<accession>A0A137PAZ7</accession>
<gene>
    <name evidence="12" type="ORF">CONCODRAFT_77961</name>
</gene>
<evidence type="ECO:0000256" key="6">
    <source>
        <dbReference type="ARBA" id="ARBA00023136"/>
    </source>
</evidence>
<dbReference type="GO" id="GO:0016020">
    <property type="term" value="C:membrane"/>
    <property type="evidence" value="ECO:0007669"/>
    <property type="project" value="UniProtKB-SubCell"/>
</dbReference>
<evidence type="ECO:0000256" key="10">
    <source>
        <dbReference type="SAM" id="SignalP"/>
    </source>
</evidence>
<dbReference type="AlphaFoldDB" id="A0A137PAZ7"/>
<dbReference type="GO" id="GO:0012505">
    <property type="term" value="C:endomembrane system"/>
    <property type="evidence" value="ECO:0007669"/>
    <property type="project" value="UniProtKB-SubCell"/>
</dbReference>
<dbReference type="PROSITE" id="PS50866">
    <property type="entry name" value="GOLD"/>
    <property type="match status" value="1"/>
</dbReference>
<evidence type="ECO:0000259" key="11">
    <source>
        <dbReference type="PROSITE" id="PS50866"/>
    </source>
</evidence>
<keyword evidence="3 8" id="KW-0812">Transmembrane</keyword>
<dbReference type="SUPFAM" id="SSF101576">
    <property type="entry name" value="Supernatant protein factor (SPF), C-terminal domain"/>
    <property type="match status" value="1"/>
</dbReference>
<reference evidence="12 13" key="1">
    <citation type="journal article" date="2015" name="Genome Biol. Evol.">
        <title>Phylogenomic analyses indicate that early fungi evolved digesting cell walls of algal ancestors of land plants.</title>
        <authorList>
            <person name="Chang Y."/>
            <person name="Wang S."/>
            <person name="Sekimoto S."/>
            <person name="Aerts A.L."/>
            <person name="Choi C."/>
            <person name="Clum A."/>
            <person name="LaButti K.M."/>
            <person name="Lindquist E.A."/>
            <person name="Yee Ngan C."/>
            <person name="Ohm R.A."/>
            <person name="Salamov A.A."/>
            <person name="Grigoriev I.V."/>
            <person name="Spatafora J.W."/>
            <person name="Berbee M.L."/>
        </authorList>
    </citation>
    <scope>NUCLEOTIDE SEQUENCE [LARGE SCALE GENOMIC DNA]</scope>
    <source>
        <strain evidence="12 13">NRRL 28638</strain>
    </source>
</reference>
<comment type="similarity">
    <text evidence="2 8">Belongs to the EMP24/GP25L family.</text>
</comment>
<keyword evidence="6 9" id="KW-0472">Membrane</keyword>
<dbReference type="InterPro" id="IPR036598">
    <property type="entry name" value="GOLD_dom_sf"/>
</dbReference>